<evidence type="ECO:0000256" key="3">
    <source>
        <dbReference type="ARBA" id="ARBA00022801"/>
    </source>
</evidence>
<dbReference type="InterPro" id="IPR015500">
    <property type="entry name" value="Peptidase_S8_subtilisin-rel"/>
</dbReference>
<evidence type="ECO:0000259" key="7">
    <source>
        <dbReference type="Pfam" id="PF00082"/>
    </source>
</evidence>
<feature type="active site" description="Charge relay system" evidence="5">
    <location>
        <position position="148"/>
    </location>
</feature>
<dbReference type="SUPFAM" id="SSF52743">
    <property type="entry name" value="Subtilisin-like"/>
    <property type="match status" value="1"/>
</dbReference>
<organism evidence="8 9">
    <name type="scientific">Mucilaginibacter paludis DSM 18603</name>
    <dbReference type="NCBI Taxonomy" id="714943"/>
    <lineage>
        <taxon>Bacteria</taxon>
        <taxon>Pseudomonadati</taxon>
        <taxon>Bacteroidota</taxon>
        <taxon>Sphingobacteriia</taxon>
        <taxon>Sphingobacteriales</taxon>
        <taxon>Sphingobacteriaceae</taxon>
        <taxon>Mucilaginibacter</taxon>
    </lineage>
</organism>
<dbReference type="Pfam" id="PF00082">
    <property type="entry name" value="Peptidase_S8"/>
    <property type="match status" value="1"/>
</dbReference>
<dbReference type="InterPro" id="IPR023828">
    <property type="entry name" value="Peptidase_S8_Ser-AS"/>
</dbReference>
<dbReference type="CDD" id="cd07480">
    <property type="entry name" value="Peptidases_S8_12"/>
    <property type="match status" value="1"/>
</dbReference>
<keyword evidence="3 5" id="KW-0378">Hydrolase</keyword>
<evidence type="ECO:0000313" key="9">
    <source>
        <dbReference type="Proteomes" id="UP000002774"/>
    </source>
</evidence>
<sequence>MKINHIILYTDKSTTGGFRGRTSGPSLSKLSKKMDKFVVAPEIKVAVEQLEGDQVRRIQDRNREVLAIAPAMPLKLIKPFRGTESTRPESQPLWNIKAIGADTSPYQGAGVRICILDTGIDRSHPAFAGIRITEKDFTGEGNGDTEGHGTHCAGVAFGRDVSGYRIGVAREADNVLIGKVLGKNAGGSDMLVNAVQWAVKEGANIISMSLGMDFPGFVEELELAGMHKEAAISFALEGYRKNVLLFESLADLVTTQAHAEASQPVTIIAAAGNESARPDYKIAVSPPAVSRQIISVGALGWNGKGLYVAPFSNTGVMLSGPGMDILSAEANSTGLISLNGTSMATPHVAGIAAMWAEKLMKKNQFHTNMLHSNLMVSCDDELLSGEMSEDYGSGMIKAPVN</sequence>
<evidence type="ECO:0000256" key="5">
    <source>
        <dbReference type="PROSITE-ProRule" id="PRU01240"/>
    </source>
</evidence>
<dbReference type="GO" id="GO:0004252">
    <property type="term" value="F:serine-type endopeptidase activity"/>
    <property type="evidence" value="ECO:0007669"/>
    <property type="project" value="UniProtKB-UniRule"/>
</dbReference>
<dbReference type="PANTHER" id="PTHR43806:SF11">
    <property type="entry name" value="CEREVISIN-RELATED"/>
    <property type="match status" value="1"/>
</dbReference>
<evidence type="ECO:0000313" key="8">
    <source>
        <dbReference type="EMBL" id="EHQ25109.1"/>
    </source>
</evidence>
<dbReference type="eggNOG" id="COG1404">
    <property type="taxonomic scope" value="Bacteria"/>
</dbReference>
<comment type="similarity">
    <text evidence="1 5 6">Belongs to the peptidase S8 family.</text>
</comment>
<dbReference type="PROSITE" id="PS00136">
    <property type="entry name" value="SUBTILASE_ASP"/>
    <property type="match status" value="1"/>
</dbReference>
<proteinExistence type="inferred from homology"/>
<dbReference type="GO" id="GO:0006508">
    <property type="term" value="P:proteolysis"/>
    <property type="evidence" value="ECO:0007669"/>
    <property type="project" value="UniProtKB-KW"/>
</dbReference>
<dbReference type="PANTHER" id="PTHR43806">
    <property type="entry name" value="PEPTIDASE S8"/>
    <property type="match status" value="1"/>
</dbReference>
<dbReference type="InterPro" id="IPR050131">
    <property type="entry name" value="Peptidase_S8_subtilisin-like"/>
</dbReference>
<dbReference type="RefSeq" id="WP_008504749.1">
    <property type="nucleotide sequence ID" value="NZ_CM001403.1"/>
</dbReference>
<evidence type="ECO:0000256" key="1">
    <source>
        <dbReference type="ARBA" id="ARBA00011073"/>
    </source>
</evidence>
<reference evidence="8" key="1">
    <citation type="submission" date="2011-09" db="EMBL/GenBank/DDBJ databases">
        <title>The permanent draft genome of Mucilaginibacter paludis DSM 18603.</title>
        <authorList>
            <consortium name="US DOE Joint Genome Institute (JGI-PGF)"/>
            <person name="Lucas S."/>
            <person name="Han J."/>
            <person name="Lapidus A."/>
            <person name="Bruce D."/>
            <person name="Goodwin L."/>
            <person name="Pitluck S."/>
            <person name="Peters L."/>
            <person name="Kyrpides N."/>
            <person name="Mavromatis K."/>
            <person name="Ivanova N."/>
            <person name="Mikhailova N."/>
            <person name="Held B."/>
            <person name="Detter J.C."/>
            <person name="Tapia R."/>
            <person name="Han C."/>
            <person name="Land M."/>
            <person name="Hauser L."/>
            <person name="Markowitz V."/>
            <person name="Cheng J.-F."/>
            <person name="Hugenholtz P."/>
            <person name="Woyke T."/>
            <person name="Wu D."/>
            <person name="Tindall B."/>
            <person name="Brambilla E."/>
            <person name="Klenk H.-P."/>
            <person name="Eisen J.A."/>
        </authorList>
    </citation>
    <scope>NUCLEOTIDE SEQUENCE [LARGE SCALE GENOMIC DNA]</scope>
    <source>
        <strain evidence="8">DSM 18603</strain>
    </source>
</reference>
<dbReference type="InterPro" id="IPR023827">
    <property type="entry name" value="Peptidase_S8_Asp-AS"/>
</dbReference>
<dbReference type="InterPro" id="IPR000209">
    <property type="entry name" value="Peptidase_S8/S53_dom"/>
</dbReference>
<evidence type="ECO:0000256" key="2">
    <source>
        <dbReference type="ARBA" id="ARBA00022670"/>
    </source>
</evidence>
<name>H1YCT8_9SPHI</name>
<dbReference type="OrthoDB" id="9798386at2"/>
<evidence type="ECO:0000256" key="4">
    <source>
        <dbReference type="ARBA" id="ARBA00022825"/>
    </source>
</evidence>
<evidence type="ECO:0000256" key="6">
    <source>
        <dbReference type="RuleBase" id="RU003355"/>
    </source>
</evidence>
<accession>H1YCT8</accession>
<dbReference type="Gene3D" id="3.40.50.200">
    <property type="entry name" value="Peptidase S8/S53 domain"/>
    <property type="match status" value="1"/>
</dbReference>
<dbReference type="HOGENOM" id="CLU_011263_15_8_10"/>
<dbReference type="PROSITE" id="PS00138">
    <property type="entry name" value="SUBTILASE_SER"/>
    <property type="match status" value="1"/>
</dbReference>
<feature type="active site" description="Charge relay system" evidence="5">
    <location>
        <position position="342"/>
    </location>
</feature>
<gene>
    <name evidence="8" type="ORF">Mucpa_0929</name>
</gene>
<feature type="active site" description="Charge relay system" evidence="5">
    <location>
        <position position="117"/>
    </location>
</feature>
<protein>
    <submittedName>
        <fullName evidence="8">Peptidase S8 and S53 subtilisin kexin sedolisin</fullName>
    </submittedName>
</protein>
<keyword evidence="4 5" id="KW-0720">Serine protease</keyword>
<feature type="domain" description="Peptidase S8/S53" evidence="7">
    <location>
        <begin position="108"/>
        <end position="374"/>
    </location>
</feature>
<dbReference type="InterPro" id="IPR036852">
    <property type="entry name" value="Peptidase_S8/S53_dom_sf"/>
</dbReference>
<dbReference type="PRINTS" id="PR00723">
    <property type="entry name" value="SUBTILISIN"/>
</dbReference>
<keyword evidence="9" id="KW-1185">Reference proteome</keyword>
<dbReference type="STRING" id="714943.Mucpa_0929"/>
<dbReference type="PROSITE" id="PS51892">
    <property type="entry name" value="SUBTILASE"/>
    <property type="match status" value="1"/>
</dbReference>
<dbReference type="EMBL" id="CM001403">
    <property type="protein sequence ID" value="EHQ25109.1"/>
    <property type="molecule type" value="Genomic_DNA"/>
</dbReference>
<dbReference type="AlphaFoldDB" id="H1YCT8"/>
<keyword evidence="2 5" id="KW-0645">Protease</keyword>
<dbReference type="Proteomes" id="UP000002774">
    <property type="component" value="Chromosome"/>
</dbReference>